<dbReference type="Pfam" id="PF00460">
    <property type="entry name" value="Flg_bb_rod"/>
    <property type="match status" value="1"/>
</dbReference>
<dbReference type="OrthoDB" id="9788334at2"/>
<dbReference type="AlphaFoldDB" id="A0A1I6T4D8"/>
<feature type="domain" description="Flagellar basal body rod protein N-terminal" evidence="8">
    <location>
        <begin position="12"/>
        <end position="39"/>
    </location>
</feature>
<evidence type="ECO:0000256" key="6">
    <source>
        <dbReference type="ARBA" id="ARBA00026072"/>
    </source>
</evidence>
<keyword evidence="10" id="KW-1185">Reference proteome</keyword>
<evidence type="ECO:0000313" key="9">
    <source>
        <dbReference type="EMBL" id="SFS84023.1"/>
    </source>
</evidence>
<dbReference type="GO" id="GO:0030694">
    <property type="term" value="C:bacterial-type flagellum basal body, rod"/>
    <property type="evidence" value="ECO:0007669"/>
    <property type="project" value="InterPro"/>
</dbReference>
<dbReference type="GO" id="GO:0071973">
    <property type="term" value="P:bacterial-type flagellum-dependent cell motility"/>
    <property type="evidence" value="ECO:0007669"/>
    <property type="project" value="InterPro"/>
</dbReference>
<keyword evidence="4 7" id="KW-0975">Bacterial flagellum</keyword>
<sequence>MKLDGMSFFQLASERMTWLGARQGVISENIANADTPNYKAREVNDFAEALDGQRAMNGLSVTNSQHIQSGHTTPDGVRIERDETAWEASLDGNTVSVEQQTIKAAEVAGSYRLAAELYRKGHSLLTVAVTGIR</sequence>
<dbReference type="Proteomes" id="UP000199392">
    <property type="component" value="Unassembled WGS sequence"/>
</dbReference>
<evidence type="ECO:0000259" key="8">
    <source>
        <dbReference type="Pfam" id="PF00460"/>
    </source>
</evidence>
<dbReference type="EMBL" id="FOZW01000005">
    <property type="protein sequence ID" value="SFS84023.1"/>
    <property type="molecule type" value="Genomic_DNA"/>
</dbReference>
<evidence type="ECO:0000256" key="1">
    <source>
        <dbReference type="ARBA" id="ARBA00004117"/>
    </source>
</evidence>
<dbReference type="RefSeq" id="WP_092424617.1">
    <property type="nucleotide sequence ID" value="NZ_FNCL01000005.1"/>
</dbReference>
<evidence type="ECO:0000256" key="3">
    <source>
        <dbReference type="ARBA" id="ARBA00014376"/>
    </source>
</evidence>
<evidence type="ECO:0000256" key="7">
    <source>
        <dbReference type="PIRNR" id="PIRNR002889"/>
    </source>
</evidence>
<evidence type="ECO:0000256" key="4">
    <source>
        <dbReference type="ARBA" id="ARBA00023143"/>
    </source>
</evidence>
<name>A0A1I6T4D8_9RHOB</name>
<dbReference type="PIRSF" id="PIRSF002889">
    <property type="entry name" value="Rod_FlgB"/>
    <property type="match status" value="1"/>
</dbReference>
<evidence type="ECO:0000256" key="2">
    <source>
        <dbReference type="ARBA" id="ARBA00009677"/>
    </source>
</evidence>
<dbReference type="InterPro" id="IPR006300">
    <property type="entry name" value="FlgB"/>
</dbReference>
<gene>
    <name evidence="9" type="ORF">SAMN04488050_105292</name>
</gene>
<accession>A0A1I6T4D8</accession>
<dbReference type="STRING" id="311180.SAMN04488050_105292"/>
<evidence type="ECO:0000313" key="10">
    <source>
        <dbReference type="Proteomes" id="UP000199392"/>
    </source>
</evidence>
<organism evidence="9 10">
    <name type="scientific">Alloyangia pacifica</name>
    <dbReference type="NCBI Taxonomy" id="311180"/>
    <lineage>
        <taxon>Bacteria</taxon>
        <taxon>Pseudomonadati</taxon>
        <taxon>Pseudomonadota</taxon>
        <taxon>Alphaproteobacteria</taxon>
        <taxon>Rhodobacterales</taxon>
        <taxon>Roseobacteraceae</taxon>
        <taxon>Alloyangia</taxon>
    </lineage>
</organism>
<dbReference type="PROSITE" id="PS00588">
    <property type="entry name" value="FLAGELLA_BB_ROD"/>
    <property type="match status" value="1"/>
</dbReference>
<evidence type="ECO:0000256" key="5">
    <source>
        <dbReference type="ARBA" id="ARBA00024934"/>
    </source>
</evidence>
<comment type="function">
    <text evidence="5 7">Structural component of flagellum, the bacterial motility apparatus. Part of the rod structure of flagellar basal body.</text>
</comment>
<protein>
    <recommendedName>
        <fullName evidence="3 7">Flagellar basal body rod protein FlgB</fullName>
    </recommendedName>
</protein>
<dbReference type="NCBIfam" id="TIGR01396">
    <property type="entry name" value="FlgB"/>
    <property type="match status" value="1"/>
</dbReference>
<comment type="subcellular location">
    <subcellularLocation>
        <location evidence="1 7">Bacterial flagellum basal body</location>
    </subcellularLocation>
</comment>
<keyword evidence="9" id="KW-0969">Cilium</keyword>
<keyword evidence="9" id="KW-0966">Cell projection</keyword>
<keyword evidence="9" id="KW-0282">Flagellum</keyword>
<dbReference type="InterPro" id="IPR019776">
    <property type="entry name" value="Flagellar_basal_body_rod_CS"/>
</dbReference>
<comment type="similarity">
    <text evidence="2 7">Belongs to the flagella basal body rod proteins family.</text>
</comment>
<comment type="subunit">
    <text evidence="6">The basal body constitutes a major portion of the flagellar organelle and consists of a number of rings mounted on a central rod. In Gram-negative bacteria, at least four rings, L, P, S and M are present, whereas Gram-positive bacteria lack the L and P rings. The rod consists of about 26 subunits of FlgG in the distal portion, and FlgB, FlgC and FlgF build up the proximal portion of the rod with about 6 subunits each. Rod assembly occurs by export via the flagellum-specific pathway of its constituent proteins and by their incorporation into the rod structure in the probable order of FlgB, FlgC, FlgF and FlgG. Another protein, FliE, also assembles onto the stable rod structure.</text>
</comment>
<proteinExistence type="inferred from homology"/>
<dbReference type="InterPro" id="IPR001444">
    <property type="entry name" value="Flag_bb_rod_N"/>
</dbReference>
<reference evidence="10" key="1">
    <citation type="submission" date="2016-10" db="EMBL/GenBank/DDBJ databases">
        <authorList>
            <person name="Varghese N."/>
            <person name="Submissions S."/>
        </authorList>
    </citation>
    <scope>NUCLEOTIDE SEQUENCE [LARGE SCALE GENOMIC DNA]</scope>
    <source>
        <strain evidence="10">DSM 26894</strain>
    </source>
</reference>